<dbReference type="Proteomes" id="UP001055439">
    <property type="component" value="Chromosome 7"/>
</dbReference>
<evidence type="ECO:0000313" key="2">
    <source>
        <dbReference type="Proteomes" id="UP001055439"/>
    </source>
</evidence>
<dbReference type="Pfam" id="PF04640">
    <property type="entry name" value="PLATZ"/>
    <property type="match status" value="1"/>
</dbReference>
<dbReference type="PANTHER" id="PTHR31065:SF56">
    <property type="entry name" value="OS11G0428700 PROTEIN"/>
    <property type="match status" value="1"/>
</dbReference>
<dbReference type="AlphaFoldDB" id="A0A9E7GQC1"/>
<dbReference type="EMBL" id="CP097509">
    <property type="protein sequence ID" value="URE16257.1"/>
    <property type="molecule type" value="Genomic_DNA"/>
</dbReference>
<keyword evidence="2" id="KW-1185">Reference proteome</keyword>
<proteinExistence type="predicted"/>
<dbReference type="PANTHER" id="PTHR31065">
    <property type="entry name" value="PLATZ TRANSCRIPTION FACTOR FAMILY PROTEIN"/>
    <property type="match status" value="1"/>
</dbReference>
<sequence>MVRLHHSHPKSNSFIIPHHHINPSHLNPPNINPQHSLFDWEINFYIFIYLKGCRLVSCFVAWLTRKSKLWRRKPGRTQRRHVCHVRRPTRSTVPSVLAIERRIRGRVADLANRSDPRSVNQTRHPYDQTVGRTSPDILRSIGTVDLRQRCTESSGSLFEAEFKTRFLPISTSSRNRFCLDCGGATGSFCFCCRSARHSGHLVIQIRRSSYHDVVRVAEIQEVLDISGVQTYVINSTRGQLPRRDRLLVPLHLRDLRPLPSRPLPRLLPRLQG</sequence>
<name>A0A9E7GQC1_9LILI</name>
<organism evidence="1 2">
    <name type="scientific">Musa troglodytarum</name>
    <name type="common">fe'i banana</name>
    <dbReference type="NCBI Taxonomy" id="320322"/>
    <lineage>
        <taxon>Eukaryota</taxon>
        <taxon>Viridiplantae</taxon>
        <taxon>Streptophyta</taxon>
        <taxon>Embryophyta</taxon>
        <taxon>Tracheophyta</taxon>
        <taxon>Spermatophyta</taxon>
        <taxon>Magnoliopsida</taxon>
        <taxon>Liliopsida</taxon>
        <taxon>Zingiberales</taxon>
        <taxon>Musaceae</taxon>
        <taxon>Musa</taxon>
    </lineage>
</organism>
<dbReference type="InterPro" id="IPR006734">
    <property type="entry name" value="PLATZ"/>
</dbReference>
<protein>
    <submittedName>
        <fullName evidence="1">PLATZ transcription factor</fullName>
    </submittedName>
</protein>
<evidence type="ECO:0000313" key="1">
    <source>
        <dbReference type="EMBL" id="URE16257.1"/>
    </source>
</evidence>
<dbReference type="OrthoDB" id="1908108at2759"/>
<gene>
    <name evidence="1" type="ORF">MUK42_31042</name>
</gene>
<reference evidence="1" key="1">
    <citation type="submission" date="2022-05" db="EMBL/GenBank/DDBJ databases">
        <title>The Musa troglodytarum L. genome provides insights into the mechanism of non-climacteric behaviour and enrichment of carotenoids.</title>
        <authorList>
            <person name="Wang J."/>
        </authorList>
    </citation>
    <scope>NUCLEOTIDE SEQUENCE</scope>
    <source>
        <tissue evidence="1">Leaf</tissue>
    </source>
</reference>
<accession>A0A9E7GQC1</accession>